<feature type="transmembrane region" description="Helical" evidence="1">
    <location>
        <begin position="121"/>
        <end position="142"/>
    </location>
</feature>
<keyword evidence="1" id="KW-0812">Transmembrane</keyword>
<evidence type="ECO:0000313" key="2">
    <source>
        <dbReference type="EMBL" id="QPP07047.1"/>
    </source>
</evidence>
<dbReference type="RefSeq" id="WP_197350838.1">
    <property type="nucleotide sequence ID" value="NZ_CP048882.1"/>
</dbReference>
<name>A0A7T1WSE6_9ACTN</name>
<protein>
    <submittedName>
        <fullName evidence="2">GAP family protein</fullName>
    </submittedName>
</protein>
<dbReference type="Proteomes" id="UP000595046">
    <property type="component" value="Chromosome"/>
</dbReference>
<accession>A0A7T1WSE6</accession>
<dbReference type="InterPro" id="IPR021315">
    <property type="entry name" value="Gap/Sap"/>
</dbReference>
<reference evidence="3" key="1">
    <citation type="submission" date="2020-02" db="EMBL/GenBank/DDBJ databases">
        <title>Streptomyces sp. ASO4wet.</title>
        <authorList>
            <person name="Risdian C."/>
            <person name="Landwehr W."/>
            <person name="Schupp P."/>
            <person name="Wink J."/>
        </authorList>
    </citation>
    <scope>NUCLEOTIDE SEQUENCE [LARGE SCALE GENOMIC DNA]</scope>
    <source>
        <strain evidence="3">ASO4wet</strain>
    </source>
</reference>
<dbReference type="AlphaFoldDB" id="A0A7T1WSE6"/>
<feature type="transmembrane region" description="Helical" evidence="1">
    <location>
        <begin position="36"/>
        <end position="56"/>
    </location>
</feature>
<feature type="transmembrane region" description="Helical" evidence="1">
    <location>
        <begin position="193"/>
        <end position="210"/>
    </location>
</feature>
<keyword evidence="1" id="KW-0472">Membrane</keyword>
<dbReference type="EMBL" id="CP048882">
    <property type="protein sequence ID" value="QPP07047.1"/>
    <property type="molecule type" value="Genomic_DNA"/>
</dbReference>
<keyword evidence="1" id="KW-1133">Transmembrane helix</keyword>
<gene>
    <name evidence="2" type="ORF">G4Z16_12335</name>
</gene>
<keyword evidence="3" id="KW-1185">Reference proteome</keyword>
<organism evidence="2 3">
    <name type="scientific">Streptomyces bathyalis</name>
    <dbReference type="NCBI Taxonomy" id="2710756"/>
    <lineage>
        <taxon>Bacteria</taxon>
        <taxon>Bacillati</taxon>
        <taxon>Actinomycetota</taxon>
        <taxon>Actinomycetes</taxon>
        <taxon>Kitasatosporales</taxon>
        <taxon>Streptomycetaceae</taxon>
        <taxon>Streptomyces</taxon>
    </lineage>
</organism>
<feature type="transmembrane region" description="Helical" evidence="1">
    <location>
        <begin position="148"/>
        <end position="172"/>
    </location>
</feature>
<proteinExistence type="predicted"/>
<evidence type="ECO:0000313" key="3">
    <source>
        <dbReference type="Proteomes" id="UP000595046"/>
    </source>
</evidence>
<feature type="transmembrane region" description="Helical" evidence="1">
    <location>
        <begin position="76"/>
        <end position="95"/>
    </location>
</feature>
<sequence>MTLDVLPLSITMLAGPQIISAVILTTTPRPYRLSGAFIAGILLSTAAGTAAAFGLADLLDLGSGTGHSAGRSSAGRIVQYVLVALLVALAVKTYLGRRTSRPPKWLTGLLSAGPAQAFRTGLLLILLMPSDIIVMLTVGISLRGDASGYAGVLPFLGAVVFLAALPLIVFTISRHWTQAAMPQVRDWLESHSWLVSIFCCVIFILIILGGS</sequence>
<evidence type="ECO:0000256" key="1">
    <source>
        <dbReference type="SAM" id="Phobius"/>
    </source>
</evidence>
<feature type="transmembrane region" description="Helical" evidence="1">
    <location>
        <begin position="6"/>
        <end position="24"/>
    </location>
</feature>
<dbReference type="KEGG" id="sbat:G4Z16_12335"/>
<dbReference type="Pfam" id="PF11139">
    <property type="entry name" value="SfLAP"/>
    <property type="match status" value="1"/>
</dbReference>